<dbReference type="Gene3D" id="3.40.50.2000">
    <property type="entry name" value="Glycogen Phosphorylase B"/>
    <property type="match status" value="2"/>
</dbReference>
<evidence type="ECO:0000313" key="1">
    <source>
        <dbReference type="EMBL" id="SIN80453.1"/>
    </source>
</evidence>
<organism evidence="1 2">
    <name type="scientific">Algoriphagus halophilus</name>
    <dbReference type="NCBI Taxonomy" id="226505"/>
    <lineage>
        <taxon>Bacteria</taxon>
        <taxon>Pseudomonadati</taxon>
        <taxon>Bacteroidota</taxon>
        <taxon>Cytophagia</taxon>
        <taxon>Cytophagales</taxon>
        <taxon>Cyclobacteriaceae</taxon>
        <taxon>Algoriphagus</taxon>
    </lineage>
</organism>
<sequence length="402" mass="45675">MKNILQIQFSTKSAGSSAWRLHTMFNSIPGCSSEIISLYRDDEPKEGITYLPSFSLFKSKVNNKLEKLLFRYDKEKYGMFSNPILGTSICNHPSFKKASIIYIHWVQLGVLTLNELVRIVKSGKKIVFVLHDMWGITGGCHNAMDCNQYITGCENCPIFDNQKSVIKSQVEKKKWIYAQSNVSFISPSRWLADRTKESYVAKGCDVRYIPNYFDIKCFTPSGELRELEPSEEESKPKIISFAAANIFSVYKGFIYLVKALEYLPQIYPNPNVEIQVIGEGELGELSSIPYKIHRLGYLKEEEDMANALQASDLFVIPSVMENQPTIIIESLSCGVPVVGFKIGGIPDMILHKENGYLAEPVDYKDLAEGIKYCLENKLRGFKLDNFQPEYVLDKHLSFLKEA</sequence>
<reference evidence="2" key="1">
    <citation type="submission" date="2016-11" db="EMBL/GenBank/DDBJ databases">
        <authorList>
            <person name="Varghese N."/>
            <person name="Submissions S."/>
        </authorList>
    </citation>
    <scope>NUCLEOTIDE SEQUENCE [LARGE SCALE GENOMIC DNA]</scope>
    <source>
        <strain evidence="2">DSM 15292</strain>
    </source>
</reference>
<gene>
    <name evidence="1" type="ORF">SAMN05444394_1947</name>
</gene>
<dbReference type="RefSeq" id="WP_074224621.1">
    <property type="nucleotide sequence ID" value="NZ_FSRC01000001.1"/>
</dbReference>
<dbReference type="GO" id="GO:0016740">
    <property type="term" value="F:transferase activity"/>
    <property type="evidence" value="ECO:0007669"/>
    <property type="project" value="UniProtKB-KW"/>
</dbReference>
<dbReference type="Proteomes" id="UP000185221">
    <property type="component" value="Unassembled WGS sequence"/>
</dbReference>
<dbReference type="Pfam" id="PF13692">
    <property type="entry name" value="Glyco_trans_1_4"/>
    <property type="match status" value="1"/>
</dbReference>
<proteinExistence type="predicted"/>
<keyword evidence="1" id="KW-0808">Transferase</keyword>
<name>A0A1N6EBS5_9BACT</name>
<dbReference type="PANTHER" id="PTHR12526">
    <property type="entry name" value="GLYCOSYLTRANSFERASE"/>
    <property type="match status" value="1"/>
</dbReference>
<keyword evidence="2" id="KW-1185">Reference proteome</keyword>
<protein>
    <submittedName>
        <fullName evidence="1">Glycosyltransferase involved in cell wall bisynthesis</fullName>
    </submittedName>
</protein>
<evidence type="ECO:0000313" key="2">
    <source>
        <dbReference type="Proteomes" id="UP000185221"/>
    </source>
</evidence>
<dbReference type="EMBL" id="FSRC01000001">
    <property type="protein sequence ID" value="SIN80453.1"/>
    <property type="molecule type" value="Genomic_DNA"/>
</dbReference>
<dbReference type="STRING" id="226505.SAMN05444394_1947"/>
<accession>A0A1N6EBS5</accession>
<dbReference type="OrthoDB" id="9768685at2"/>
<dbReference type="PANTHER" id="PTHR12526:SF637">
    <property type="entry name" value="GLYCOSYLTRANSFERASE EPSF-RELATED"/>
    <property type="match status" value="1"/>
</dbReference>
<dbReference type="SUPFAM" id="SSF53756">
    <property type="entry name" value="UDP-Glycosyltransferase/glycogen phosphorylase"/>
    <property type="match status" value="1"/>
</dbReference>
<dbReference type="AlphaFoldDB" id="A0A1N6EBS5"/>